<dbReference type="Gene3D" id="3.40.50.1010">
    <property type="entry name" value="5'-nuclease"/>
    <property type="match status" value="1"/>
</dbReference>
<dbReference type="PRINTS" id="PR00783">
    <property type="entry name" value="MINTRINSICP"/>
</dbReference>
<dbReference type="PANTHER" id="PTHR19139">
    <property type="entry name" value="AQUAPORIN TRANSPORTER"/>
    <property type="match status" value="1"/>
</dbReference>
<reference evidence="18 19" key="1">
    <citation type="submission" date="2024-05" db="EMBL/GenBank/DDBJ databases">
        <title>Genetic variation in Jamaican populations of the coffee berry borer (Hypothenemus hampei).</title>
        <authorList>
            <person name="Errbii M."/>
            <person name="Myrie A."/>
        </authorList>
    </citation>
    <scope>NUCLEOTIDE SEQUENCE [LARGE SCALE GENOMIC DNA]</scope>
    <source>
        <strain evidence="18">JA-Hopewell-2020-01-JO</strain>
        <tissue evidence="18">Whole body</tissue>
    </source>
</reference>
<comment type="similarity">
    <text evidence="14">Belongs to the UTP23/FCF1 family. UTP23 subfamily.</text>
</comment>
<evidence type="ECO:0000256" key="1">
    <source>
        <dbReference type="ARBA" id="ARBA00004141"/>
    </source>
</evidence>
<keyword evidence="5 16" id="KW-0813">Transport</keyword>
<organism evidence="18 19">
    <name type="scientific">Hypothenemus hampei</name>
    <name type="common">Coffee berry borer</name>
    <dbReference type="NCBI Taxonomy" id="57062"/>
    <lineage>
        <taxon>Eukaryota</taxon>
        <taxon>Metazoa</taxon>
        <taxon>Ecdysozoa</taxon>
        <taxon>Arthropoda</taxon>
        <taxon>Hexapoda</taxon>
        <taxon>Insecta</taxon>
        <taxon>Pterygota</taxon>
        <taxon>Neoptera</taxon>
        <taxon>Endopterygota</taxon>
        <taxon>Coleoptera</taxon>
        <taxon>Polyphaga</taxon>
        <taxon>Cucujiformia</taxon>
        <taxon>Curculionidae</taxon>
        <taxon>Scolytinae</taxon>
        <taxon>Hypothenemus</taxon>
    </lineage>
</organism>
<keyword evidence="7" id="KW-0698">rRNA processing</keyword>
<evidence type="ECO:0000256" key="4">
    <source>
        <dbReference type="ARBA" id="ARBA00011881"/>
    </source>
</evidence>
<dbReference type="Pfam" id="PF04900">
    <property type="entry name" value="Fcf1"/>
    <property type="match status" value="1"/>
</dbReference>
<evidence type="ECO:0000256" key="8">
    <source>
        <dbReference type="ARBA" id="ARBA00022692"/>
    </source>
</evidence>
<evidence type="ECO:0000256" key="14">
    <source>
        <dbReference type="ARBA" id="ARBA00038503"/>
    </source>
</evidence>
<sequence>MKIRRYKKVNRNLNFFMTNFGFRKPYQLLTDGTFCLAALNNKVNIANDIPKYLQGEVKLITTSCAIVEMENLGPKLNGALAILKNYVLHKCGHENKNIPGFKCILSMVSNGNPNHYMVCTQDRDLQEKVRSLPGVPLIFLHMKTPTLEQPSEVSVKKAHDKTSNLAQSELDKLNELKEKEGLLLYTVYCLEPVFISMITRTIKYKAVKGHRISFNCTLDLSEKVSSVKAKMLEDLKDTMVESKVQKLTYWGHISIGTAEFLGTTFLVFLSCLGACRGMQGDGMSSMHASFAAGLAVTVAIQIFAHISGAHVNPAVTLNALIVKQIGWYHLPTYLLSQVLGSLSGASLFVSVTNTKYLEIPDDGNGVCVNAIHDDLTVFQGLLVEILLSIILNLAICSSWDARNSDKLDSVSLKIGLLVVVLNLGGAVYTGASMNPCRSFGPAVLSGDYTNHWVYWIGPIVGAAIAAVTYRVLYLKNFK</sequence>
<dbReference type="PANTHER" id="PTHR19139:SF291">
    <property type="entry name" value="AQUAPORIN"/>
    <property type="match status" value="1"/>
</dbReference>
<dbReference type="InterPro" id="IPR029060">
    <property type="entry name" value="PIN-like_dom_sf"/>
</dbReference>
<evidence type="ECO:0000256" key="9">
    <source>
        <dbReference type="ARBA" id="ARBA00022737"/>
    </source>
</evidence>
<evidence type="ECO:0000256" key="2">
    <source>
        <dbReference type="ARBA" id="ARBA00004604"/>
    </source>
</evidence>
<dbReference type="InterPro" id="IPR034294">
    <property type="entry name" value="Aquaporin_transptr"/>
</dbReference>
<evidence type="ECO:0000256" key="17">
    <source>
        <dbReference type="SAM" id="Phobius"/>
    </source>
</evidence>
<feature type="transmembrane region" description="Helical" evidence="17">
    <location>
        <begin position="451"/>
        <end position="472"/>
    </location>
</feature>
<evidence type="ECO:0000256" key="13">
    <source>
        <dbReference type="ARBA" id="ARBA00037300"/>
    </source>
</evidence>
<evidence type="ECO:0000256" key="10">
    <source>
        <dbReference type="ARBA" id="ARBA00022989"/>
    </source>
</evidence>
<evidence type="ECO:0000313" key="18">
    <source>
        <dbReference type="EMBL" id="KAL1512973.1"/>
    </source>
</evidence>
<feature type="transmembrane region" description="Helical" evidence="17">
    <location>
        <begin position="249"/>
        <end position="275"/>
    </location>
</feature>
<dbReference type="GO" id="GO:0016020">
    <property type="term" value="C:membrane"/>
    <property type="evidence" value="ECO:0007669"/>
    <property type="project" value="UniProtKB-SubCell"/>
</dbReference>
<accession>A0ABD1F5X7</accession>
<keyword evidence="12" id="KW-0539">Nucleus</keyword>
<dbReference type="SUPFAM" id="SSF88723">
    <property type="entry name" value="PIN domain-like"/>
    <property type="match status" value="1"/>
</dbReference>
<evidence type="ECO:0000256" key="7">
    <source>
        <dbReference type="ARBA" id="ARBA00022552"/>
    </source>
</evidence>
<name>A0ABD1F5X7_HYPHA</name>
<keyword evidence="9" id="KW-0677">Repeat</keyword>
<keyword evidence="10 17" id="KW-1133">Transmembrane helix</keyword>
<dbReference type="InterPro" id="IPR023271">
    <property type="entry name" value="Aquaporin-like"/>
</dbReference>
<dbReference type="GO" id="GO:0005730">
    <property type="term" value="C:nucleolus"/>
    <property type="evidence" value="ECO:0007669"/>
    <property type="project" value="UniProtKB-SubCell"/>
</dbReference>
<keyword evidence="6" id="KW-0690">Ribosome biogenesis</keyword>
<dbReference type="Proteomes" id="UP001566132">
    <property type="component" value="Unassembled WGS sequence"/>
</dbReference>
<dbReference type="InterPro" id="IPR006984">
    <property type="entry name" value="Fcf1/UTP23"/>
</dbReference>
<dbReference type="GO" id="GO:0006364">
    <property type="term" value="P:rRNA processing"/>
    <property type="evidence" value="ECO:0007669"/>
    <property type="project" value="UniProtKB-KW"/>
</dbReference>
<evidence type="ECO:0000313" key="19">
    <source>
        <dbReference type="Proteomes" id="UP001566132"/>
    </source>
</evidence>
<feature type="transmembrane region" description="Helical" evidence="17">
    <location>
        <begin position="378"/>
        <end position="398"/>
    </location>
</feature>
<evidence type="ECO:0000256" key="12">
    <source>
        <dbReference type="ARBA" id="ARBA00023242"/>
    </source>
</evidence>
<evidence type="ECO:0000256" key="15">
    <source>
        <dbReference type="ARBA" id="ARBA00071400"/>
    </source>
</evidence>
<keyword evidence="19" id="KW-1185">Reference proteome</keyword>
<keyword evidence="8 16" id="KW-0812">Transmembrane</keyword>
<comment type="similarity">
    <text evidence="3 16">Belongs to the MIP/aquaporin (TC 1.A.8) family.</text>
</comment>
<comment type="caution">
    <text evidence="18">The sequence shown here is derived from an EMBL/GenBank/DDBJ whole genome shotgun (WGS) entry which is preliminary data.</text>
</comment>
<dbReference type="CDD" id="cd00333">
    <property type="entry name" value="MIP"/>
    <property type="match status" value="1"/>
</dbReference>
<feature type="transmembrane region" description="Helical" evidence="17">
    <location>
        <begin position="287"/>
        <end position="306"/>
    </location>
</feature>
<keyword evidence="11 17" id="KW-0472">Membrane</keyword>
<comment type="subunit">
    <text evidence="4">Homotetramer.</text>
</comment>
<dbReference type="InterPro" id="IPR000425">
    <property type="entry name" value="MIP"/>
</dbReference>
<evidence type="ECO:0000256" key="11">
    <source>
        <dbReference type="ARBA" id="ARBA00023136"/>
    </source>
</evidence>
<dbReference type="CDD" id="cd09866">
    <property type="entry name" value="PIN_Fcf1-Utp23-H"/>
    <property type="match status" value="1"/>
</dbReference>
<feature type="transmembrane region" description="Helical" evidence="17">
    <location>
        <begin position="410"/>
        <end position="431"/>
    </location>
</feature>
<evidence type="ECO:0000256" key="5">
    <source>
        <dbReference type="ARBA" id="ARBA00022448"/>
    </source>
</evidence>
<evidence type="ECO:0000256" key="3">
    <source>
        <dbReference type="ARBA" id="ARBA00006175"/>
    </source>
</evidence>
<dbReference type="Pfam" id="PF00230">
    <property type="entry name" value="MIP"/>
    <property type="match status" value="1"/>
</dbReference>
<proteinExistence type="inferred from homology"/>
<dbReference type="EMBL" id="JBDJPC010000002">
    <property type="protein sequence ID" value="KAL1512973.1"/>
    <property type="molecule type" value="Genomic_DNA"/>
</dbReference>
<protein>
    <recommendedName>
        <fullName evidence="15">rRNA-processing protein UTP23 homolog</fullName>
    </recommendedName>
</protein>
<comment type="function">
    <text evidence="13">Involved in rRNA-processing and ribosome biogenesis.</text>
</comment>
<dbReference type="AlphaFoldDB" id="A0ABD1F5X7"/>
<dbReference type="FunFam" id="3.40.50.1010:FF:000006">
    <property type="entry name" value="rRNA-processing protein UTP23 homolog"/>
    <property type="match status" value="1"/>
</dbReference>
<gene>
    <name evidence="18" type="ORF">ABEB36_002468</name>
</gene>
<evidence type="ECO:0000256" key="16">
    <source>
        <dbReference type="RuleBase" id="RU000477"/>
    </source>
</evidence>
<dbReference type="SUPFAM" id="SSF81338">
    <property type="entry name" value="Aquaporin-like"/>
    <property type="match status" value="1"/>
</dbReference>
<dbReference type="Gene3D" id="1.20.1080.10">
    <property type="entry name" value="Glycerol uptake facilitator protein"/>
    <property type="match status" value="1"/>
</dbReference>
<evidence type="ECO:0000256" key="6">
    <source>
        <dbReference type="ARBA" id="ARBA00022517"/>
    </source>
</evidence>
<comment type="subcellular location">
    <subcellularLocation>
        <location evidence="1">Membrane</location>
        <topology evidence="1">Multi-pass membrane protein</topology>
    </subcellularLocation>
    <subcellularLocation>
        <location evidence="2">Nucleus</location>
        <location evidence="2">Nucleolus</location>
    </subcellularLocation>
</comment>